<dbReference type="Pfam" id="PF00466">
    <property type="entry name" value="Ribosomal_L10"/>
    <property type="match status" value="1"/>
</dbReference>
<comment type="similarity">
    <text evidence="1">Belongs to the universal ribosomal protein uL10 family.</text>
</comment>
<evidence type="ECO:0000313" key="5">
    <source>
        <dbReference type="Proteomes" id="UP000006310"/>
    </source>
</evidence>
<organism evidence="4 5">
    <name type="scientific">Huiozyma naganishii (strain ATCC MYA-139 / BCRC 22969 / CBS 8797 / KCTC 17520 / NBRC 10181 / NCYC 3082 / Yp74L-3)</name>
    <name type="common">Yeast</name>
    <name type="synonym">Kazachstania naganishii</name>
    <dbReference type="NCBI Taxonomy" id="1071383"/>
    <lineage>
        <taxon>Eukaryota</taxon>
        <taxon>Fungi</taxon>
        <taxon>Dikarya</taxon>
        <taxon>Ascomycota</taxon>
        <taxon>Saccharomycotina</taxon>
        <taxon>Saccharomycetes</taxon>
        <taxon>Saccharomycetales</taxon>
        <taxon>Saccharomycetaceae</taxon>
        <taxon>Huiozyma</taxon>
    </lineage>
</organism>
<reference evidence="4 5" key="1">
    <citation type="journal article" date="2011" name="Proc. Natl. Acad. Sci. U.S.A.">
        <title>Evolutionary erosion of yeast sex chromosomes by mating-type switching accidents.</title>
        <authorList>
            <person name="Gordon J.L."/>
            <person name="Armisen D."/>
            <person name="Proux-Wera E."/>
            <person name="Oheigeartaigh S.S."/>
            <person name="Byrne K.P."/>
            <person name="Wolfe K.H."/>
        </authorList>
    </citation>
    <scope>NUCLEOTIDE SEQUENCE [LARGE SCALE GENOMIC DNA]</scope>
    <source>
        <strain evidence="5">ATCC MYA-139 / BCRC 22969 / CBS 8797 / CCRC 22969 / KCTC 17520 / NBRC 10181 / NCYC 3082</strain>
    </source>
</reference>
<evidence type="ECO:0000256" key="1">
    <source>
        <dbReference type="ARBA" id="ARBA00008889"/>
    </source>
</evidence>
<dbReference type="RefSeq" id="XP_022462180.1">
    <property type="nucleotide sequence ID" value="XM_022606708.1"/>
</dbReference>
<dbReference type="GeneID" id="34523569"/>
<dbReference type="InterPro" id="IPR047865">
    <property type="entry name" value="Ribosomal_uL10_bac_type"/>
</dbReference>
<evidence type="ECO:0000313" key="4">
    <source>
        <dbReference type="EMBL" id="CCK67934.1"/>
    </source>
</evidence>
<keyword evidence="5" id="KW-1185">Reference proteome</keyword>
<dbReference type="KEGG" id="kng:KNAG_0A02450"/>
<protein>
    <recommendedName>
        <fullName evidence="6">Ribosomal protein L10</fullName>
    </recommendedName>
</protein>
<dbReference type="OMA" id="FAHHNNL"/>
<dbReference type="GO" id="GO:0005762">
    <property type="term" value="C:mitochondrial large ribosomal subunit"/>
    <property type="evidence" value="ECO:0007669"/>
    <property type="project" value="EnsemblFungi"/>
</dbReference>
<evidence type="ECO:0008006" key="6">
    <source>
        <dbReference type="Google" id="ProtNLM"/>
    </source>
</evidence>
<dbReference type="EMBL" id="HE978314">
    <property type="protein sequence ID" value="CCK67934.1"/>
    <property type="molecule type" value="Genomic_DNA"/>
</dbReference>
<dbReference type="OrthoDB" id="360689at2759"/>
<evidence type="ECO:0000256" key="2">
    <source>
        <dbReference type="ARBA" id="ARBA00022980"/>
    </source>
</evidence>
<dbReference type="PANTHER" id="PTHR11560">
    <property type="entry name" value="39S RIBOSOMAL PROTEIN L10, MITOCHONDRIAL"/>
    <property type="match status" value="1"/>
</dbReference>
<dbReference type="Gene3D" id="3.30.70.1730">
    <property type="match status" value="1"/>
</dbReference>
<reference evidence="5" key="2">
    <citation type="submission" date="2012-08" db="EMBL/GenBank/DDBJ databases">
        <title>Genome sequence of Kazachstania naganishii.</title>
        <authorList>
            <person name="Gordon J.L."/>
            <person name="Armisen D."/>
            <person name="Proux-Wera E."/>
            <person name="OhEigeartaigh S.S."/>
            <person name="Byrne K.P."/>
            <person name="Wolfe K.H."/>
        </authorList>
    </citation>
    <scope>NUCLEOTIDE SEQUENCE [LARGE SCALE GENOMIC DNA]</scope>
    <source>
        <strain evidence="5">ATCC MYA-139 / BCRC 22969 / CBS 8797 / CCRC 22969 / KCTC 17520 / NBRC 10181 / NCYC 3082</strain>
    </source>
</reference>
<dbReference type="InterPro" id="IPR043141">
    <property type="entry name" value="Ribosomal_uL10-like_sf"/>
</dbReference>
<dbReference type="AlphaFoldDB" id="J7S218"/>
<name>J7S218_HUIN7</name>
<dbReference type="GO" id="GO:0003735">
    <property type="term" value="F:structural constituent of ribosome"/>
    <property type="evidence" value="ECO:0007669"/>
    <property type="project" value="EnsemblFungi"/>
</dbReference>
<dbReference type="Proteomes" id="UP000006310">
    <property type="component" value="Chromosome 1"/>
</dbReference>
<dbReference type="eggNOG" id="ENOG502QRUI">
    <property type="taxonomic scope" value="Eukaryota"/>
</dbReference>
<proteinExistence type="inferred from homology"/>
<keyword evidence="3" id="KW-0687">Ribonucleoprotein</keyword>
<accession>J7S218</accession>
<keyword evidence="2" id="KW-0689">Ribosomal protein</keyword>
<sequence>MLRSVIALGGRPVPQFTAQRALQTAQGQYRAPPARRTAKGTPQQRLTVKPLDSRKTYLIDLYRSLLEGSPLVLFVHYNNLLKSEDHYFRDQIAQLGGQLTKVRNALLEVYLRNSRREDPCSPVVGSEARGELIARHPLLPLLFGPTAMITFDAAAAAPQSVAKLLRLFAASGHKLFVVGARLDGTSVLDSAGVAQFSTLPSREQLHAQLVQVLNQLSGVGLVQTLQQPSSALYMTLRAHETASKDKTTEP</sequence>
<dbReference type="STRING" id="1071383.J7S218"/>
<evidence type="ECO:0000256" key="3">
    <source>
        <dbReference type="ARBA" id="ARBA00023274"/>
    </source>
</evidence>
<dbReference type="CDD" id="cd05797">
    <property type="entry name" value="Ribosomal_L10"/>
    <property type="match status" value="1"/>
</dbReference>
<dbReference type="InterPro" id="IPR001790">
    <property type="entry name" value="Ribosomal_uL10"/>
</dbReference>
<gene>
    <name evidence="4" type="primary">KNAG0A02450</name>
    <name evidence="4" type="ordered locus">KNAG_0A02450</name>
</gene>
<dbReference type="SUPFAM" id="SSF160369">
    <property type="entry name" value="Ribosomal protein L10-like"/>
    <property type="match status" value="1"/>
</dbReference>
<dbReference type="HOGENOM" id="CLU_078018_1_0_1"/>